<evidence type="ECO:0000256" key="5">
    <source>
        <dbReference type="ARBA" id="ARBA00023002"/>
    </source>
</evidence>
<dbReference type="Pfam" id="PF00107">
    <property type="entry name" value="ADH_zinc_N"/>
    <property type="match status" value="1"/>
</dbReference>
<dbReference type="InterPro" id="IPR013149">
    <property type="entry name" value="ADH-like_C"/>
</dbReference>
<comment type="cofactor">
    <cofactor evidence="1">
        <name>Zn(2+)</name>
        <dbReference type="ChEBI" id="CHEBI:29105"/>
    </cofactor>
</comment>
<dbReference type="FunFam" id="3.40.50.720:FF:000039">
    <property type="entry name" value="Alcohol dehydrogenase AdhP"/>
    <property type="match status" value="1"/>
</dbReference>
<dbReference type="VEuPathDB" id="FungiDB:MFRU_014g01520"/>
<organism evidence="8 9">
    <name type="scientific">Monilinia fructicola</name>
    <name type="common">Brown rot fungus</name>
    <name type="synonym">Ciboria fructicola</name>
    <dbReference type="NCBI Taxonomy" id="38448"/>
    <lineage>
        <taxon>Eukaryota</taxon>
        <taxon>Fungi</taxon>
        <taxon>Dikarya</taxon>
        <taxon>Ascomycota</taxon>
        <taxon>Pezizomycotina</taxon>
        <taxon>Leotiomycetes</taxon>
        <taxon>Helotiales</taxon>
        <taxon>Sclerotiniaceae</taxon>
        <taxon>Monilinia</taxon>
    </lineage>
</organism>
<dbReference type="SUPFAM" id="SSF50129">
    <property type="entry name" value="GroES-like"/>
    <property type="match status" value="1"/>
</dbReference>
<dbReference type="PANTHER" id="PTHR42940:SF8">
    <property type="entry name" value="VACUOLAR PROTEIN SORTING-ASSOCIATED PROTEIN 11"/>
    <property type="match status" value="1"/>
</dbReference>
<keyword evidence="5" id="KW-0560">Oxidoreductase</keyword>
<dbReference type="InterPro" id="IPR036291">
    <property type="entry name" value="NAD(P)-bd_dom_sf"/>
</dbReference>
<dbReference type="InterPro" id="IPR020843">
    <property type="entry name" value="ER"/>
</dbReference>
<comment type="similarity">
    <text evidence="2">Belongs to the zinc-containing alcohol dehydrogenase family.</text>
</comment>
<dbReference type="GO" id="GO:0018455">
    <property type="term" value="F:alcohol dehydrogenase [NAD(P)+] activity"/>
    <property type="evidence" value="ECO:0007669"/>
    <property type="project" value="UniProtKB-ARBA"/>
</dbReference>
<dbReference type="EMBL" id="VICG01000001">
    <property type="protein sequence ID" value="KAA8576718.1"/>
    <property type="molecule type" value="Genomic_DNA"/>
</dbReference>
<dbReference type="PANTHER" id="PTHR42940">
    <property type="entry name" value="ALCOHOL DEHYDROGENASE 1-RELATED"/>
    <property type="match status" value="1"/>
</dbReference>
<evidence type="ECO:0000256" key="3">
    <source>
        <dbReference type="ARBA" id="ARBA00022723"/>
    </source>
</evidence>
<comment type="caution">
    <text evidence="8">The sequence shown here is derived from an EMBL/GenBank/DDBJ whole genome shotgun (WGS) entry which is preliminary data.</text>
</comment>
<dbReference type="Pfam" id="PF08240">
    <property type="entry name" value="ADH_N"/>
    <property type="match status" value="1"/>
</dbReference>
<dbReference type="Gene3D" id="3.90.180.10">
    <property type="entry name" value="Medium-chain alcohol dehydrogenases, catalytic domain"/>
    <property type="match status" value="2"/>
</dbReference>
<keyword evidence="3" id="KW-0479">Metal-binding</keyword>
<name>A0A5M9K4H1_MONFR</name>
<dbReference type="SMART" id="SM00829">
    <property type="entry name" value="PKS_ER"/>
    <property type="match status" value="1"/>
</dbReference>
<feature type="domain" description="Enoyl reductase (ER)" evidence="7">
    <location>
        <begin position="19"/>
        <end position="313"/>
    </location>
</feature>
<dbReference type="Gene3D" id="3.40.50.720">
    <property type="entry name" value="NAD(P)-binding Rossmann-like Domain"/>
    <property type="match status" value="1"/>
</dbReference>
<proteinExistence type="inferred from homology"/>
<keyword evidence="9" id="KW-1185">Reference proteome</keyword>
<evidence type="ECO:0000256" key="1">
    <source>
        <dbReference type="ARBA" id="ARBA00001947"/>
    </source>
</evidence>
<accession>A0A5M9K4H1</accession>
<evidence type="ECO:0000256" key="2">
    <source>
        <dbReference type="ARBA" id="ARBA00008072"/>
    </source>
</evidence>
<keyword evidence="4" id="KW-0862">Zinc</keyword>
<gene>
    <name evidence="8" type="ORF">EYC84_006792</name>
</gene>
<dbReference type="Proteomes" id="UP000322873">
    <property type="component" value="Unassembled WGS sequence"/>
</dbReference>
<dbReference type="InterPro" id="IPR013154">
    <property type="entry name" value="ADH-like_N"/>
</dbReference>
<evidence type="ECO:0000313" key="8">
    <source>
        <dbReference type="EMBL" id="KAA8576718.1"/>
    </source>
</evidence>
<evidence type="ECO:0000259" key="7">
    <source>
        <dbReference type="SMART" id="SM00829"/>
    </source>
</evidence>
<protein>
    <recommendedName>
        <fullName evidence="7">Enoyl reductase (ER) domain-containing protein</fullName>
    </recommendedName>
</protein>
<sequence length="321" mass="33899">MAFEGVPEKMLAAQVVEFDKPYNIHHIPTPRGPLHEHDMLIRVAAASLCHTDGMVSAGIMGTPLPCTASHEGAGTIVAVGSSVSGFKPGDRILCNIIYHRCGVCSDCIGPEQEQQYCAHTGGYLGINRDGSFAEGGLVRAGLKAGEWIAIVGAGGGLGHLGVQFAKARGLNVIAVDARDEALQLAKDCGAGVVVDARQGKEEVVEEVHRATGGQGANSTLNVSTHESAAATAVAITRRHGTMVQIAQPDNISVPFADLIFRDIRIHGSMVGSRGETQKMLELVSKHNIKVRTNPFSGLGEIPKAVELAHFGQNEGQTYYHN</sequence>
<dbReference type="GO" id="GO:0046872">
    <property type="term" value="F:metal ion binding"/>
    <property type="evidence" value="ECO:0007669"/>
    <property type="project" value="UniProtKB-KW"/>
</dbReference>
<dbReference type="AlphaFoldDB" id="A0A5M9K4H1"/>
<keyword evidence="6" id="KW-0520">NAD</keyword>
<dbReference type="SUPFAM" id="SSF51735">
    <property type="entry name" value="NAD(P)-binding Rossmann-fold domains"/>
    <property type="match status" value="1"/>
</dbReference>
<dbReference type="InterPro" id="IPR011032">
    <property type="entry name" value="GroES-like_sf"/>
</dbReference>
<evidence type="ECO:0000313" key="9">
    <source>
        <dbReference type="Proteomes" id="UP000322873"/>
    </source>
</evidence>
<evidence type="ECO:0000256" key="6">
    <source>
        <dbReference type="ARBA" id="ARBA00023027"/>
    </source>
</evidence>
<reference evidence="8 9" key="1">
    <citation type="submission" date="2019-06" db="EMBL/GenBank/DDBJ databases">
        <title>Genome Sequence of the Brown Rot Fungal Pathogen Monilinia fructicola.</title>
        <authorList>
            <person name="De Miccolis Angelini R.M."/>
            <person name="Landi L."/>
            <person name="Abate D."/>
            <person name="Pollastro S."/>
            <person name="Romanazzi G."/>
            <person name="Faretra F."/>
        </authorList>
    </citation>
    <scope>NUCLEOTIDE SEQUENCE [LARGE SCALE GENOMIC DNA]</scope>
    <source>
        <strain evidence="8 9">Mfrc123</strain>
    </source>
</reference>
<evidence type="ECO:0000256" key="4">
    <source>
        <dbReference type="ARBA" id="ARBA00022833"/>
    </source>
</evidence>